<gene>
    <name evidence="2" type="ORF">Agub_g11178</name>
</gene>
<dbReference type="Proteomes" id="UP001054857">
    <property type="component" value="Unassembled WGS sequence"/>
</dbReference>
<protein>
    <submittedName>
        <fullName evidence="2">Uncharacterized protein</fullName>
    </submittedName>
</protein>
<proteinExistence type="predicted"/>
<evidence type="ECO:0000256" key="1">
    <source>
        <dbReference type="SAM" id="SignalP"/>
    </source>
</evidence>
<evidence type="ECO:0000313" key="3">
    <source>
        <dbReference type="Proteomes" id="UP001054857"/>
    </source>
</evidence>
<name>A0AAD3HQ94_9CHLO</name>
<keyword evidence="3" id="KW-1185">Reference proteome</keyword>
<keyword evidence="1" id="KW-0732">Signal</keyword>
<dbReference type="EMBL" id="BMAR01000028">
    <property type="protein sequence ID" value="GFR49158.1"/>
    <property type="molecule type" value="Genomic_DNA"/>
</dbReference>
<feature type="signal peptide" evidence="1">
    <location>
        <begin position="1"/>
        <end position="16"/>
    </location>
</feature>
<organism evidence="2 3">
    <name type="scientific">Astrephomene gubernaculifera</name>
    <dbReference type="NCBI Taxonomy" id="47775"/>
    <lineage>
        <taxon>Eukaryota</taxon>
        <taxon>Viridiplantae</taxon>
        <taxon>Chlorophyta</taxon>
        <taxon>core chlorophytes</taxon>
        <taxon>Chlorophyceae</taxon>
        <taxon>CS clade</taxon>
        <taxon>Chlamydomonadales</taxon>
        <taxon>Astrephomenaceae</taxon>
        <taxon>Astrephomene</taxon>
    </lineage>
</organism>
<reference evidence="2 3" key="1">
    <citation type="journal article" date="2021" name="Sci. Rep.">
        <title>Genome sequencing of the multicellular alga Astrephomene provides insights into convergent evolution of germ-soma differentiation.</title>
        <authorList>
            <person name="Yamashita S."/>
            <person name="Yamamoto K."/>
            <person name="Matsuzaki R."/>
            <person name="Suzuki S."/>
            <person name="Yamaguchi H."/>
            <person name="Hirooka S."/>
            <person name="Minakuchi Y."/>
            <person name="Miyagishima S."/>
            <person name="Kawachi M."/>
            <person name="Toyoda A."/>
            <person name="Nozaki H."/>
        </authorList>
    </citation>
    <scope>NUCLEOTIDE SEQUENCE [LARGE SCALE GENOMIC DNA]</scope>
    <source>
        <strain evidence="2 3">NIES-4017</strain>
    </source>
</reference>
<evidence type="ECO:0000313" key="2">
    <source>
        <dbReference type="EMBL" id="GFR49158.1"/>
    </source>
</evidence>
<dbReference type="AlphaFoldDB" id="A0AAD3HQ94"/>
<accession>A0AAD3HQ94</accession>
<feature type="chain" id="PRO_5041988785" evidence="1">
    <location>
        <begin position="17"/>
        <end position="470"/>
    </location>
</feature>
<sequence length="470" mass="52743">MNIFIILLAFVIGGLCVSSSRQANTGEGPPHPVCDSHSTVNLIPPVAKSVTDVTPLLHGAGVPEGACIFNPALVRLSGDVYCLFARVYTASVPEKRCAPGHRDRAPFLDGWRGKSTNVMVALRLNQRNNSHTLQAEVLGHSYLGDSNLEDGRLFKDTRGRTFVYLALPVGVFPDRAVINSVYRVYSRCSRTSKRCILSLRFPRALTYTGSHNVMDKNWVPWNGTQFMSFSHFGTLGPQSIFNWVSYEEPKPHATFDMVTEDPLFRKLGQRYGSLLHLGGGTPAILEASRHSYLAVGHLKAHPGCFHPEMLPAWVDRGWFGQQVAERTQSRCSHLVQSSNDTTRTEVLKEAFKYRHGDQEGIHYPLEYAFFFYRFNASPPYSMTHISHGFMPYTWRSAADHQGILFPVGLERFGAEDYIISYGDEDQRSLLLRMSSAQVEAMLLPIQEMKRRLDEFMVCTLPCEGLGNCDV</sequence>
<comment type="caution">
    <text evidence="2">The sequence shown here is derived from an EMBL/GenBank/DDBJ whole genome shotgun (WGS) entry which is preliminary data.</text>
</comment>